<keyword evidence="1" id="KW-0812">Transmembrane</keyword>
<keyword evidence="1" id="KW-0472">Membrane</keyword>
<evidence type="ECO:0000313" key="3">
    <source>
        <dbReference type="Proteomes" id="UP000276133"/>
    </source>
</evidence>
<name>A0A3M7SQR4_BRAPC</name>
<reference evidence="2 3" key="1">
    <citation type="journal article" date="2018" name="Sci. Rep.">
        <title>Genomic signatures of local adaptation to the degree of environmental predictability in rotifers.</title>
        <authorList>
            <person name="Franch-Gras L."/>
            <person name="Hahn C."/>
            <person name="Garcia-Roger E.M."/>
            <person name="Carmona M.J."/>
            <person name="Serra M."/>
            <person name="Gomez A."/>
        </authorList>
    </citation>
    <scope>NUCLEOTIDE SEQUENCE [LARGE SCALE GENOMIC DNA]</scope>
    <source>
        <strain evidence="2">HYR1</strain>
    </source>
</reference>
<organism evidence="2 3">
    <name type="scientific">Brachionus plicatilis</name>
    <name type="common">Marine rotifer</name>
    <name type="synonym">Brachionus muelleri</name>
    <dbReference type="NCBI Taxonomy" id="10195"/>
    <lineage>
        <taxon>Eukaryota</taxon>
        <taxon>Metazoa</taxon>
        <taxon>Spiralia</taxon>
        <taxon>Gnathifera</taxon>
        <taxon>Rotifera</taxon>
        <taxon>Eurotatoria</taxon>
        <taxon>Monogononta</taxon>
        <taxon>Pseudotrocha</taxon>
        <taxon>Ploima</taxon>
        <taxon>Brachionidae</taxon>
        <taxon>Brachionus</taxon>
    </lineage>
</organism>
<evidence type="ECO:0000313" key="2">
    <source>
        <dbReference type="EMBL" id="RNA38035.1"/>
    </source>
</evidence>
<feature type="transmembrane region" description="Helical" evidence="1">
    <location>
        <begin position="96"/>
        <end position="117"/>
    </location>
</feature>
<keyword evidence="1" id="KW-1133">Transmembrane helix</keyword>
<proteinExistence type="predicted"/>
<dbReference type="Proteomes" id="UP000276133">
    <property type="component" value="Unassembled WGS sequence"/>
</dbReference>
<dbReference type="AlphaFoldDB" id="A0A3M7SQR4"/>
<sequence>MRFGFYHTRMALVLIDYWNKISERYNFYSKRAGIYNFGMVQLLKIKSYDTNFRTREIFENTKQNKFKTSLFLNNLKLLTLFLKPLQPLSLKFVRNAFIIDARLLIFLSFLNIFKILILKSCEKNFKLPRYRSLKFLTILF</sequence>
<gene>
    <name evidence="2" type="ORF">BpHYR1_017045</name>
</gene>
<protein>
    <submittedName>
        <fullName evidence="2">Uncharacterized protein</fullName>
    </submittedName>
</protein>
<evidence type="ECO:0000256" key="1">
    <source>
        <dbReference type="SAM" id="Phobius"/>
    </source>
</evidence>
<keyword evidence="3" id="KW-1185">Reference proteome</keyword>
<dbReference type="EMBL" id="REGN01000930">
    <property type="protein sequence ID" value="RNA38035.1"/>
    <property type="molecule type" value="Genomic_DNA"/>
</dbReference>
<accession>A0A3M7SQR4</accession>
<comment type="caution">
    <text evidence="2">The sequence shown here is derived from an EMBL/GenBank/DDBJ whole genome shotgun (WGS) entry which is preliminary data.</text>
</comment>